<dbReference type="InterPro" id="IPR040624">
    <property type="entry name" value="HalOD1"/>
</dbReference>
<dbReference type="EMBL" id="FNFE01000004">
    <property type="protein sequence ID" value="SDK34569.1"/>
    <property type="molecule type" value="Genomic_DNA"/>
</dbReference>
<accession>A0A1G9B511</accession>
<evidence type="ECO:0000259" key="1">
    <source>
        <dbReference type="Pfam" id="PF18545"/>
    </source>
</evidence>
<reference evidence="3" key="1">
    <citation type="submission" date="2016-10" db="EMBL/GenBank/DDBJ databases">
        <authorList>
            <person name="Varghese N."/>
            <person name="Submissions S."/>
        </authorList>
    </citation>
    <scope>NUCLEOTIDE SEQUENCE [LARGE SCALE GENOMIC DNA]</scope>
    <source>
        <strain evidence="3">B4,CECT 8067,JCM 17497</strain>
    </source>
</reference>
<gene>
    <name evidence="2" type="ORF">SAMN04515672_2823</name>
</gene>
<keyword evidence="3" id="KW-1185">Reference proteome</keyword>
<dbReference type="PROSITE" id="PS00430">
    <property type="entry name" value="TONB_DEPENDENT_REC_1"/>
    <property type="match status" value="1"/>
</dbReference>
<name>A0A1G9B511_9EURY</name>
<dbReference type="InterPro" id="IPR010916">
    <property type="entry name" value="TonB_box_CS"/>
</dbReference>
<protein>
    <recommendedName>
        <fullName evidence="1">Halobacterial output domain-containing protein</fullName>
    </recommendedName>
</protein>
<dbReference type="STRING" id="1095776.SAMN04515672_2823"/>
<sequence length="102" mass="10584">MSATEPVTQQLSPADEVCTTVALAVSAATDTPVDELPPLYTVIDPDALNAIFQPRTGRAQNGTQLSFTIAGCAVSIRDDTVTVTANSETPSERAASGYARAN</sequence>
<dbReference type="RefSeq" id="WP_090307827.1">
    <property type="nucleotide sequence ID" value="NZ_FNFE01000004.1"/>
</dbReference>
<organism evidence="2 3">
    <name type="scientific">Natronorubrum texcoconense</name>
    <dbReference type="NCBI Taxonomy" id="1095776"/>
    <lineage>
        <taxon>Archaea</taxon>
        <taxon>Methanobacteriati</taxon>
        <taxon>Methanobacteriota</taxon>
        <taxon>Stenosarchaea group</taxon>
        <taxon>Halobacteria</taxon>
        <taxon>Halobacteriales</taxon>
        <taxon>Natrialbaceae</taxon>
        <taxon>Natronorubrum</taxon>
    </lineage>
</organism>
<dbReference type="Pfam" id="PF18545">
    <property type="entry name" value="HalOD1"/>
    <property type="match status" value="1"/>
</dbReference>
<proteinExistence type="predicted"/>
<dbReference type="AlphaFoldDB" id="A0A1G9B511"/>
<evidence type="ECO:0000313" key="2">
    <source>
        <dbReference type="EMBL" id="SDK34569.1"/>
    </source>
</evidence>
<dbReference type="Proteomes" id="UP000198882">
    <property type="component" value="Unassembled WGS sequence"/>
</dbReference>
<evidence type="ECO:0000313" key="3">
    <source>
        <dbReference type="Proteomes" id="UP000198882"/>
    </source>
</evidence>
<feature type="domain" description="Halobacterial output" evidence="1">
    <location>
        <begin position="15"/>
        <end position="84"/>
    </location>
</feature>
<dbReference type="OrthoDB" id="221929at2157"/>